<feature type="domain" description="RNA polymerase sigma-70" evidence="9">
    <location>
        <begin position="751"/>
        <end position="777"/>
    </location>
</feature>
<dbReference type="InterPro" id="IPR036770">
    <property type="entry name" value="Ankyrin_rpt-contain_sf"/>
</dbReference>
<dbReference type="InterPro" id="IPR014284">
    <property type="entry name" value="RNA_pol_sigma-70_dom"/>
</dbReference>
<dbReference type="SUPFAM" id="SSF48403">
    <property type="entry name" value="Ankyrin repeat"/>
    <property type="match status" value="1"/>
</dbReference>
<evidence type="ECO:0000256" key="6">
    <source>
        <dbReference type="RuleBase" id="RU362124"/>
    </source>
</evidence>
<dbReference type="PROSITE" id="PS00715">
    <property type="entry name" value="SIGMA70_1"/>
    <property type="match status" value="1"/>
</dbReference>
<dbReference type="InterPro" id="IPR002110">
    <property type="entry name" value="Ankyrin_rpt"/>
</dbReference>
<dbReference type="PROSITE" id="PS50088">
    <property type="entry name" value="ANK_REPEAT"/>
    <property type="match status" value="1"/>
</dbReference>
<dbReference type="NCBIfam" id="NF041931">
    <property type="entry name" value="MzaA"/>
    <property type="match status" value="1"/>
</dbReference>
<evidence type="ECO:0000313" key="11">
    <source>
        <dbReference type="Proteomes" id="UP000321413"/>
    </source>
</evidence>
<accession>A0A5C7G3P4</accession>
<dbReference type="Pfam" id="PF12796">
    <property type="entry name" value="Ank_2"/>
    <property type="match status" value="1"/>
</dbReference>
<feature type="region of interest" description="Disordered" evidence="7">
    <location>
        <begin position="114"/>
        <end position="147"/>
    </location>
</feature>
<dbReference type="InterPro" id="IPR036388">
    <property type="entry name" value="WH-like_DNA-bd_sf"/>
</dbReference>
<evidence type="ECO:0000256" key="1">
    <source>
        <dbReference type="ARBA" id="ARBA00023015"/>
    </source>
</evidence>
<feature type="domain" description="RNA polymerase sigma-70" evidence="8">
    <location>
        <begin position="582"/>
        <end position="595"/>
    </location>
</feature>
<evidence type="ECO:0000313" key="10">
    <source>
        <dbReference type="EMBL" id="TXF99585.1"/>
    </source>
</evidence>
<evidence type="ECO:0000256" key="4">
    <source>
        <dbReference type="ARBA" id="ARBA00023163"/>
    </source>
</evidence>
<name>A0A5C7G3P4_9BURK</name>
<protein>
    <recommendedName>
        <fullName evidence="6">RNA polymerase sigma factor</fullName>
    </recommendedName>
</protein>
<dbReference type="SMART" id="SM00248">
    <property type="entry name" value="ANK"/>
    <property type="match status" value="2"/>
</dbReference>
<dbReference type="Pfam" id="PF04545">
    <property type="entry name" value="Sigma70_r4"/>
    <property type="match status" value="1"/>
</dbReference>
<dbReference type="InterPro" id="IPR050239">
    <property type="entry name" value="Sigma-70_RNA_pol_init_factors"/>
</dbReference>
<feature type="region of interest" description="Disordered" evidence="7">
    <location>
        <begin position="454"/>
        <end position="476"/>
    </location>
</feature>
<sequence length="802" mass="85494">MLAGATTEKKLGALFRLAIRSGATDSIPLHIQRGEPVNGRDGAGLTPLMLAAMHDQLEVCVKLLDAGADPELNAPNGLTARQIAASQGHSAVADFLSRFVNANGEVVEVSEATAPAANDSGGQSGCFTGDEPAATAEKSPQAASTATGVVSDIPCGEAHAPLHDETVEDTDNGHSAGMGAVSCLADVDVDAAIAQEAAVAPATDETAGQLTSAAEIEAAFVAITDVPEPAPGKADVVPVLSPDDTSSPVRDDSADDTDGWVPDEAVIPPRHDAECASAASRAQQLLAAHRRLSTETDWSDVEFDLPEVELQRPAVVRGDMPAIEHLIANGLSTGLVSGEDFWQALEADCGPQQIERARDVLQSVLDDLGVLVDQGSPAFGSGLAPDSDDVLDAVDAFQERLPEPADASIFHVAGARKSELIKREDEERLGRRMDSALGSLVRALVSLPEDQWTLAFPSGEPPAQEAPVDDDDGEFSAAAGDEAGEVEEGDDGEGQIDFRTYATRVRGGMEEYGREAAVPRPRPKELTRLLAVARGMASDVADTIADAAASYERARDQLVCANLRLAVHVANQYRGRGLPLEDLIQDGNLGLMRAAEKFDFRRGFKFSTYATNWVRQSITRGIADTARMIRVPVHMLEKVNLFNRTRRELSRGRDGDASVDVVAEQLELTPEAARRIMRSDARVFPLEECGTADAPSTPHQLSIVDPAIDLEQKAVDQSLSIAIERMLADFEARARKVMNLRFGLGGADGMTLEEVGQAFNVTRERIRQIEAKTLGKLRHSSRTEILAVYADVKPSRNKGEQG</sequence>
<dbReference type="InterPro" id="IPR007627">
    <property type="entry name" value="RNA_pol_sigma70_r2"/>
</dbReference>
<dbReference type="InterPro" id="IPR007630">
    <property type="entry name" value="RNA_pol_sigma70_r4"/>
</dbReference>
<dbReference type="Gene3D" id="1.25.40.20">
    <property type="entry name" value="Ankyrin repeat-containing domain"/>
    <property type="match status" value="1"/>
</dbReference>
<keyword evidence="2 6" id="KW-0731">Sigma factor</keyword>
<evidence type="ECO:0000256" key="3">
    <source>
        <dbReference type="ARBA" id="ARBA00023125"/>
    </source>
</evidence>
<reference evidence="10 11" key="1">
    <citation type="submission" date="2019-08" db="EMBL/GenBank/DDBJ databases">
        <title>Massilia golmudensis sp. nov., isolated from sand in the Qinghai-Tibetan Plateau.</title>
        <authorList>
            <person name="Zhang B."/>
        </authorList>
    </citation>
    <scope>NUCLEOTIDE SEQUENCE [LARGE SCALE GENOMIC DNA]</scope>
    <source>
        <strain evidence="10 11">GEM5</strain>
    </source>
</reference>
<dbReference type="SUPFAM" id="SSF88659">
    <property type="entry name" value="Sigma3 and sigma4 domains of RNA polymerase sigma factors"/>
    <property type="match status" value="2"/>
</dbReference>
<dbReference type="GO" id="GO:0006352">
    <property type="term" value="P:DNA-templated transcription initiation"/>
    <property type="evidence" value="ECO:0007669"/>
    <property type="project" value="InterPro"/>
</dbReference>
<dbReference type="InterPro" id="IPR000943">
    <property type="entry name" value="RNA_pol_sigma70"/>
</dbReference>
<dbReference type="PROSITE" id="PS50297">
    <property type="entry name" value="ANK_REP_REGION"/>
    <property type="match status" value="1"/>
</dbReference>
<comment type="caution">
    <text evidence="10">The sequence shown here is derived from an EMBL/GenBank/DDBJ whole genome shotgun (WGS) entry which is preliminary data.</text>
</comment>
<feature type="repeat" description="ANK" evidence="5">
    <location>
        <begin position="43"/>
        <end position="75"/>
    </location>
</feature>
<dbReference type="Proteomes" id="UP000321413">
    <property type="component" value="Unassembled WGS sequence"/>
</dbReference>
<keyword evidence="11" id="KW-1185">Reference proteome</keyword>
<dbReference type="Gene3D" id="1.10.10.10">
    <property type="entry name" value="Winged helix-like DNA-binding domain superfamily/Winged helix DNA-binding domain"/>
    <property type="match status" value="2"/>
</dbReference>
<evidence type="ECO:0000256" key="7">
    <source>
        <dbReference type="SAM" id="MobiDB-lite"/>
    </source>
</evidence>
<dbReference type="InterPro" id="IPR013324">
    <property type="entry name" value="RNA_pol_sigma_r3/r4-like"/>
</dbReference>
<dbReference type="GO" id="GO:0003677">
    <property type="term" value="F:DNA binding"/>
    <property type="evidence" value="ECO:0007669"/>
    <property type="project" value="UniProtKB-KW"/>
</dbReference>
<dbReference type="PANTHER" id="PTHR30603">
    <property type="entry name" value="RNA POLYMERASE SIGMA FACTOR RPO"/>
    <property type="match status" value="1"/>
</dbReference>
<feature type="region of interest" description="Disordered" evidence="7">
    <location>
        <begin position="236"/>
        <end position="259"/>
    </location>
</feature>
<dbReference type="PROSITE" id="PS00716">
    <property type="entry name" value="SIGMA70_2"/>
    <property type="match status" value="1"/>
</dbReference>
<dbReference type="PRINTS" id="PR00046">
    <property type="entry name" value="SIGMA70FCT"/>
</dbReference>
<comment type="similarity">
    <text evidence="6">Belongs to the sigma-70 factor family.</text>
</comment>
<keyword evidence="5" id="KW-0040">ANK repeat</keyword>
<dbReference type="InterPro" id="IPR013325">
    <property type="entry name" value="RNA_pol_sigma_r2"/>
</dbReference>
<organism evidence="10 11">
    <name type="scientific">Massilia arenae</name>
    <dbReference type="NCBI Taxonomy" id="2603288"/>
    <lineage>
        <taxon>Bacteria</taxon>
        <taxon>Pseudomonadati</taxon>
        <taxon>Pseudomonadota</taxon>
        <taxon>Betaproteobacteria</taxon>
        <taxon>Burkholderiales</taxon>
        <taxon>Oxalobacteraceae</taxon>
        <taxon>Telluria group</taxon>
        <taxon>Massilia</taxon>
    </lineage>
</organism>
<evidence type="ECO:0000259" key="9">
    <source>
        <dbReference type="PROSITE" id="PS00716"/>
    </source>
</evidence>
<dbReference type="CDD" id="cd06171">
    <property type="entry name" value="Sigma70_r4"/>
    <property type="match status" value="1"/>
</dbReference>
<dbReference type="PANTHER" id="PTHR30603:SF47">
    <property type="entry name" value="RNA POLYMERASE SIGMA FACTOR SIGD, CHLOROPLASTIC"/>
    <property type="match status" value="1"/>
</dbReference>
<keyword evidence="1 6" id="KW-0805">Transcription regulation</keyword>
<proteinExistence type="inferred from homology"/>
<gene>
    <name evidence="10" type="ORF">FVD38_12255</name>
</gene>
<evidence type="ECO:0000256" key="5">
    <source>
        <dbReference type="PROSITE-ProRule" id="PRU00023"/>
    </source>
</evidence>
<dbReference type="GO" id="GO:0016987">
    <property type="term" value="F:sigma factor activity"/>
    <property type="evidence" value="ECO:0007669"/>
    <property type="project" value="UniProtKB-KW"/>
</dbReference>
<keyword evidence="3 6" id="KW-0238">DNA-binding</keyword>
<evidence type="ECO:0000259" key="8">
    <source>
        <dbReference type="PROSITE" id="PS00715"/>
    </source>
</evidence>
<comment type="function">
    <text evidence="6">Sigma factors are initiation factors that promote the attachment of RNA polymerase to specific initiation sites and are then released.</text>
</comment>
<dbReference type="EMBL" id="VPFD01000012">
    <property type="protein sequence ID" value="TXF99585.1"/>
    <property type="molecule type" value="Genomic_DNA"/>
</dbReference>
<dbReference type="NCBIfam" id="TIGR02937">
    <property type="entry name" value="sigma70-ECF"/>
    <property type="match status" value="1"/>
</dbReference>
<dbReference type="Gene3D" id="1.10.601.10">
    <property type="entry name" value="RNA Polymerase Primary Sigma Factor"/>
    <property type="match status" value="1"/>
</dbReference>
<dbReference type="Pfam" id="PF04542">
    <property type="entry name" value="Sigma70_r2"/>
    <property type="match status" value="1"/>
</dbReference>
<dbReference type="AlphaFoldDB" id="A0A5C7G3P4"/>
<dbReference type="RefSeq" id="WP_147935071.1">
    <property type="nucleotide sequence ID" value="NZ_VPFD01000012.1"/>
</dbReference>
<keyword evidence="4 6" id="KW-0804">Transcription</keyword>
<evidence type="ECO:0000256" key="2">
    <source>
        <dbReference type="ARBA" id="ARBA00023082"/>
    </source>
</evidence>
<dbReference type="SUPFAM" id="SSF88946">
    <property type="entry name" value="Sigma2 domain of RNA polymerase sigma factors"/>
    <property type="match status" value="1"/>
</dbReference>